<proteinExistence type="predicted"/>
<feature type="domain" description="DUF5683" evidence="1">
    <location>
        <begin position="17"/>
        <end position="125"/>
    </location>
</feature>
<dbReference type="AlphaFoldDB" id="X1BG84"/>
<feature type="non-terminal residue" evidence="2">
    <location>
        <position position="1"/>
    </location>
</feature>
<reference evidence="2" key="1">
    <citation type="journal article" date="2014" name="Front. Microbiol.">
        <title>High frequency of phylogenetically diverse reductive dehalogenase-homologous genes in deep subseafloor sedimentary metagenomes.</title>
        <authorList>
            <person name="Kawai M."/>
            <person name="Futagami T."/>
            <person name="Toyoda A."/>
            <person name="Takaki Y."/>
            <person name="Nishi S."/>
            <person name="Hori S."/>
            <person name="Arai W."/>
            <person name="Tsubouchi T."/>
            <person name="Morono Y."/>
            <person name="Uchiyama I."/>
            <person name="Ito T."/>
            <person name="Fujiyama A."/>
            <person name="Inagaki F."/>
            <person name="Takami H."/>
        </authorList>
    </citation>
    <scope>NUCLEOTIDE SEQUENCE</scope>
    <source>
        <strain evidence="2">Expedition CK06-06</strain>
    </source>
</reference>
<gene>
    <name evidence="2" type="ORF">S01H4_31423</name>
</gene>
<name>X1BG84_9ZZZZ</name>
<evidence type="ECO:0000259" key="1">
    <source>
        <dbReference type="Pfam" id="PF18935"/>
    </source>
</evidence>
<organism evidence="2">
    <name type="scientific">marine sediment metagenome</name>
    <dbReference type="NCBI Taxonomy" id="412755"/>
    <lineage>
        <taxon>unclassified sequences</taxon>
        <taxon>metagenomes</taxon>
        <taxon>ecological metagenomes</taxon>
    </lineage>
</organism>
<evidence type="ECO:0000313" key="2">
    <source>
        <dbReference type="EMBL" id="GAG80227.1"/>
    </source>
</evidence>
<accession>X1BG84</accession>
<protein>
    <recommendedName>
        <fullName evidence="1">DUF5683 domain-containing protein</fullName>
    </recommendedName>
</protein>
<comment type="caution">
    <text evidence="2">The sequence shown here is derived from an EMBL/GenBank/DDBJ whole genome shotgun (WGS) entry which is preliminary data.</text>
</comment>
<dbReference type="InterPro" id="IPR043738">
    <property type="entry name" value="DUF5683"/>
</dbReference>
<sequence length="125" mass="14993">YINAYGDFIDNDTLTTSYLTIINERGLDEREIVKELYKDDETYDPSKYDWFKNTLELNKNYYRRNRDLSYIGIGLWYILNIVDASVDAHLFDYDISDDLTLHIEPELFPTSRYTHTMGIKFSFRF</sequence>
<dbReference type="EMBL" id="BART01016322">
    <property type="protein sequence ID" value="GAG80227.1"/>
    <property type="molecule type" value="Genomic_DNA"/>
</dbReference>
<dbReference type="Pfam" id="PF18935">
    <property type="entry name" value="DUF5683"/>
    <property type="match status" value="1"/>
</dbReference>